<evidence type="ECO:0000256" key="4">
    <source>
        <dbReference type="ARBA" id="ARBA00022884"/>
    </source>
</evidence>
<evidence type="ECO:0000259" key="9">
    <source>
        <dbReference type="PROSITE" id="PS50102"/>
    </source>
</evidence>
<dbReference type="InterPro" id="IPR012677">
    <property type="entry name" value="Nucleotide-bd_a/b_plait_sf"/>
</dbReference>
<evidence type="ECO:0000313" key="10">
    <source>
        <dbReference type="EMBL" id="CAG6619533.1"/>
    </source>
</evidence>
<dbReference type="Gene3D" id="3.30.70.330">
    <property type="match status" value="1"/>
</dbReference>
<dbReference type="SUPFAM" id="SSF54928">
    <property type="entry name" value="RNA-binding domain, RBD"/>
    <property type="match status" value="1"/>
</dbReference>
<feature type="domain" description="RRM" evidence="9">
    <location>
        <begin position="143"/>
        <end position="237"/>
    </location>
</feature>
<proteinExistence type="predicted"/>
<dbReference type="InterPro" id="IPR000504">
    <property type="entry name" value="RRM_dom"/>
</dbReference>
<name>A0A8D8M7V4_9HEMI</name>
<sequence>MLLSSTTIPKTQPLLCARGPYVEYSPSSWTVRRVFTGRDLAAKGLDNTTNTTNSAAFFLFFFFWNFSSFSALVICEKWLKSCEKMGKKSKNSDKEDRKYNFDGSDEEDQNFSDEDGFVDDITDEELLGDLLAEKPKESDGVESVVIVDQLPVVEEARLTKLKQVITKLFQGYGKIVSTYYPQVEQEVEDDKGKRTVKMTKGYVFIEYDNPKSALAALEKNAHKLDKQHTLLVNLFTDFEKFANIPDEWEPPKKVDYKERPHLHNWLLEPDAYDQYSVLNQHNLCQVWLNSLPQPTLLQEKEVRERERERMGNGRESLT</sequence>
<evidence type="ECO:0000256" key="3">
    <source>
        <dbReference type="ARBA" id="ARBA00022540"/>
    </source>
</evidence>
<dbReference type="PANTHER" id="PTHR14068:SF0">
    <property type="entry name" value="EUKARYOTIC TRANSLATION INITIATION FACTOR 3 SUBUNIT B"/>
    <property type="match status" value="1"/>
</dbReference>
<comment type="subunit">
    <text evidence="6">Component of the eukaryotic translation initiation factor 3 (eIF-3) complex. The eIF-3 complex interacts with pix. Interacts with mxt.</text>
</comment>
<dbReference type="GO" id="GO:0031369">
    <property type="term" value="F:translation initiation factor binding"/>
    <property type="evidence" value="ECO:0007669"/>
    <property type="project" value="InterPro"/>
</dbReference>
<keyword evidence="2" id="KW-0963">Cytoplasm</keyword>
<dbReference type="PROSITE" id="PS50102">
    <property type="entry name" value="RRM"/>
    <property type="match status" value="1"/>
</dbReference>
<feature type="region of interest" description="Disordered" evidence="8">
    <location>
        <begin position="299"/>
        <end position="318"/>
    </location>
</feature>
<evidence type="ECO:0000256" key="7">
    <source>
        <dbReference type="PROSITE-ProRule" id="PRU00176"/>
    </source>
</evidence>
<dbReference type="AlphaFoldDB" id="A0A8D8M7V4"/>
<dbReference type="EMBL" id="HBUF01045645">
    <property type="protein sequence ID" value="CAG6619540.1"/>
    <property type="molecule type" value="Transcribed_RNA"/>
</dbReference>
<evidence type="ECO:0000256" key="2">
    <source>
        <dbReference type="ARBA" id="ARBA00022490"/>
    </source>
</evidence>
<protein>
    <submittedName>
        <fullName evidence="10">Eukaryotic translation initiation factor 3 subunit B</fullName>
    </submittedName>
</protein>
<feature type="compositionally biased region" description="Acidic residues" evidence="8">
    <location>
        <begin position="103"/>
        <end position="116"/>
    </location>
</feature>
<keyword evidence="5" id="KW-0648">Protein biosynthesis</keyword>
<accession>A0A8D8M7V4</accession>
<feature type="region of interest" description="Disordered" evidence="8">
    <location>
        <begin position="87"/>
        <end position="116"/>
    </location>
</feature>
<evidence type="ECO:0000256" key="8">
    <source>
        <dbReference type="SAM" id="MobiDB-lite"/>
    </source>
</evidence>
<dbReference type="InterPro" id="IPR011400">
    <property type="entry name" value="EIF3B"/>
</dbReference>
<dbReference type="EMBL" id="HBUF01045642">
    <property type="protein sequence ID" value="CAG6619533.1"/>
    <property type="molecule type" value="Transcribed_RNA"/>
</dbReference>
<keyword evidence="3 10" id="KW-0396">Initiation factor</keyword>
<feature type="compositionally biased region" description="Basic and acidic residues" evidence="8">
    <location>
        <begin position="87"/>
        <end position="100"/>
    </location>
</feature>
<comment type="subcellular location">
    <subcellularLocation>
        <location evidence="1">Cytoplasm</location>
    </subcellularLocation>
</comment>
<evidence type="ECO:0000256" key="1">
    <source>
        <dbReference type="ARBA" id="ARBA00004496"/>
    </source>
</evidence>
<dbReference type="GO" id="GO:0003723">
    <property type="term" value="F:RNA binding"/>
    <property type="evidence" value="ECO:0007669"/>
    <property type="project" value="UniProtKB-UniRule"/>
</dbReference>
<organism evidence="10">
    <name type="scientific">Cacopsylla melanoneura</name>
    <dbReference type="NCBI Taxonomy" id="428564"/>
    <lineage>
        <taxon>Eukaryota</taxon>
        <taxon>Metazoa</taxon>
        <taxon>Ecdysozoa</taxon>
        <taxon>Arthropoda</taxon>
        <taxon>Hexapoda</taxon>
        <taxon>Insecta</taxon>
        <taxon>Pterygota</taxon>
        <taxon>Neoptera</taxon>
        <taxon>Paraneoptera</taxon>
        <taxon>Hemiptera</taxon>
        <taxon>Sternorrhyncha</taxon>
        <taxon>Psylloidea</taxon>
        <taxon>Psyllidae</taxon>
        <taxon>Psyllinae</taxon>
        <taxon>Cacopsylla</taxon>
    </lineage>
</organism>
<evidence type="ECO:0000256" key="5">
    <source>
        <dbReference type="ARBA" id="ARBA00022917"/>
    </source>
</evidence>
<dbReference type="GO" id="GO:0003743">
    <property type="term" value="F:translation initiation factor activity"/>
    <property type="evidence" value="ECO:0007669"/>
    <property type="project" value="UniProtKB-KW"/>
</dbReference>
<evidence type="ECO:0000256" key="6">
    <source>
        <dbReference type="ARBA" id="ARBA00047068"/>
    </source>
</evidence>
<dbReference type="PANTHER" id="PTHR14068">
    <property type="entry name" value="EUKARYOTIC TRANSLATION INITIATION FACTOR 3 EIF3 -RELATED"/>
    <property type="match status" value="1"/>
</dbReference>
<dbReference type="GO" id="GO:0005852">
    <property type="term" value="C:eukaryotic translation initiation factor 3 complex"/>
    <property type="evidence" value="ECO:0007669"/>
    <property type="project" value="InterPro"/>
</dbReference>
<reference evidence="10" key="1">
    <citation type="submission" date="2021-05" db="EMBL/GenBank/DDBJ databases">
        <authorList>
            <person name="Alioto T."/>
            <person name="Alioto T."/>
            <person name="Gomez Garrido J."/>
        </authorList>
    </citation>
    <scope>NUCLEOTIDE SEQUENCE</scope>
</reference>
<dbReference type="InterPro" id="IPR034363">
    <property type="entry name" value="eIF3B_RRM"/>
</dbReference>
<keyword evidence="4 7" id="KW-0694">RNA-binding</keyword>
<dbReference type="InterPro" id="IPR035979">
    <property type="entry name" value="RBD_domain_sf"/>
</dbReference>
<dbReference type="CDD" id="cd12278">
    <property type="entry name" value="RRM_eIF3B"/>
    <property type="match status" value="1"/>
</dbReference>